<reference evidence="3" key="1">
    <citation type="journal article" date="2019" name="Int. J. Syst. Evol. Microbiol.">
        <title>The Global Catalogue of Microorganisms (GCM) 10K type strain sequencing project: providing services to taxonomists for standard genome sequencing and annotation.</title>
        <authorList>
            <consortium name="The Broad Institute Genomics Platform"/>
            <consortium name="The Broad Institute Genome Sequencing Center for Infectious Disease"/>
            <person name="Wu L."/>
            <person name="Ma J."/>
        </authorList>
    </citation>
    <scope>NUCLEOTIDE SEQUENCE [LARGE SCALE GENOMIC DNA]</scope>
    <source>
        <strain evidence="3">KCTC 22437</strain>
    </source>
</reference>
<keyword evidence="1" id="KW-0732">Signal</keyword>
<evidence type="ECO:0000313" key="3">
    <source>
        <dbReference type="Proteomes" id="UP001597557"/>
    </source>
</evidence>
<evidence type="ECO:0000313" key="2">
    <source>
        <dbReference type="EMBL" id="MFD2871469.1"/>
    </source>
</evidence>
<dbReference type="Proteomes" id="UP001597557">
    <property type="component" value="Unassembled WGS sequence"/>
</dbReference>
<organism evidence="2 3">
    <name type="scientific">Mucilaginibacter ximonensis</name>
    <dbReference type="NCBI Taxonomy" id="538021"/>
    <lineage>
        <taxon>Bacteria</taxon>
        <taxon>Pseudomonadati</taxon>
        <taxon>Bacteroidota</taxon>
        <taxon>Sphingobacteriia</taxon>
        <taxon>Sphingobacteriales</taxon>
        <taxon>Sphingobacteriaceae</taxon>
        <taxon>Mucilaginibacter</taxon>
    </lineage>
</organism>
<gene>
    <name evidence="2" type="ORF">ACFS5N_03245</name>
</gene>
<keyword evidence="3" id="KW-1185">Reference proteome</keyword>
<evidence type="ECO:0000256" key="1">
    <source>
        <dbReference type="SAM" id="SignalP"/>
    </source>
</evidence>
<dbReference type="RefSeq" id="WP_377182181.1">
    <property type="nucleotide sequence ID" value="NZ_JBHUPD010000001.1"/>
</dbReference>
<accession>A0ABW5Y7X1</accession>
<protein>
    <submittedName>
        <fullName evidence="2">Uncharacterized protein</fullName>
    </submittedName>
</protein>
<proteinExistence type="predicted"/>
<comment type="caution">
    <text evidence="2">The sequence shown here is derived from an EMBL/GenBank/DDBJ whole genome shotgun (WGS) entry which is preliminary data.</text>
</comment>
<dbReference type="EMBL" id="JBHUPD010000001">
    <property type="protein sequence ID" value="MFD2871469.1"/>
    <property type="molecule type" value="Genomic_DNA"/>
</dbReference>
<sequence length="80" mass="9174">MKVSIAKYLLGIGWLISVSYNAEAQFNDTTHYHIALAPTGSINRTHTSYTYLLNNALKFDVKKKNMTIDFTNTWVYGRQN</sequence>
<name>A0ABW5Y7X1_9SPHI</name>
<feature type="chain" id="PRO_5045340518" evidence="1">
    <location>
        <begin position="25"/>
        <end position="80"/>
    </location>
</feature>
<feature type="signal peptide" evidence="1">
    <location>
        <begin position="1"/>
        <end position="24"/>
    </location>
</feature>